<dbReference type="Proteomes" id="UP001311799">
    <property type="component" value="Unassembled WGS sequence"/>
</dbReference>
<evidence type="ECO:0000256" key="2">
    <source>
        <dbReference type="SAM" id="Phobius"/>
    </source>
</evidence>
<keyword evidence="2" id="KW-1133">Transmembrane helix</keyword>
<comment type="caution">
    <text evidence="3">The sequence shown here is derived from an EMBL/GenBank/DDBJ whole genome shotgun (WGS) entry which is preliminary data.</text>
</comment>
<feature type="region of interest" description="Disordered" evidence="1">
    <location>
        <begin position="40"/>
        <end position="80"/>
    </location>
</feature>
<keyword evidence="2" id="KW-0472">Membrane</keyword>
<organism evidence="3 4">
    <name type="scientific">Cryptosporidium xiaoi</name>
    <dbReference type="NCBI Taxonomy" id="659607"/>
    <lineage>
        <taxon>Eukaryota</taxon>
        <taxon>Sar</taxon>
        <taxon>Alveolata</taxon>
        <taxon>Apicomplexa</taxon>
        <taxon>Conoidasida</taxon>
        <taxon>Coccidia</taxon>
        <taxon>Eucoccidiorida</taxon>
        <taxon>Eimeriorina</taxon>
        <taxon>Cryptosporidiidae</taxon>
        <taxon>Cryptosporidium</taxon>
    </lineage>
</organism>
<evidence type="ECO:0000313" key="3">
    <source>
        <dbReference type="EMBL" id="KAK6589575.1"/>
    </source>
</evidence>
<accession>A0AAV9XXS2</accession>
<feature type="transmembrane region" description="Helical" evidence="2">
    <location>
        <begin position="7"/>
        <end position="27"/>
    </location>
</feature>
<feature type="compositionally biased region" description="Polar residues" evidence="1">
    <location>
        <begin position="65"/>
        <end position="75"/>
    </location>
</feature>
<feature type="compositionally biased region" description="Basic and acidic residues" evidence="1">
    <location>
        <begin position="49"/>
        <end position="64"/>
    </location>
</feature>
<keyword evidence="4" id="KW-1185">Reference proteome</keyword>
<proteinExistence type="predicted"/>
<evidence type="ECO:0000313" key="4">
    <source>
        <dbReference type="Proteomes" id="UP001311799"/>
    </source>
</evidence>
<sequence>MNTKRKLILIFPILGITIFVLIGNVFINCTVVNEIRPNPLYNSSSGSSGEKKNGLKNYENDRSKSGSTLPSSITINEDKKKSDESNIKGINFGNEIANLQFNSKLSKLYVKTPYSVDRKIFPKSTSNYQIPDKFVENVYKSKSMFTMEGRVDDECVGHLLEAEKMRSTKLISFKCPLGTSISYVRIEYKEYKYKPKKKNIKNNPELQHIETAITGLGFGCDDNISFINIGTLARFGMVLSVPEMKKMWINKITGYFIRSITGREYLSELVVSGSDGTLGVNHNHENKRGETERKSVSVPINHLNLKSHKEWSGSFITGGCIGLSMSKKETFISKLAMISVNVGPVNGIPQSVISNEGEYYYSSVGVEANKVLVLPKLWPECQMLFGRESGRFKSNFFLFKLPNSENELFFNYIEVKYDLKKRPISIEFKELISKSSLFLGKKMENLNKSLSSSPSVITISRTGQISQITIGIDEKNMSRMDLGFLSYLEVVIDGMSTIFIQEKTPSFKRTFSGENLKYICAEISNEGNLLGFGAFFTNRLYVLPFSQGGVQTHYSDLEGVFSPNLYKSLENDDLDNTPQYYLKKHKKRAELPVIEFISSETIDVYQGKSILKSVCNFGRKENDNEEIDYYLITCKPGYFLKSLNMFSYTTEDIIRGLEIGCGNGEVIIGEKTPLKRGVRILEHVKESESLGFEIGFSGSNLSEDFLPVSLKIFRNGNEEFNHKTVDVKQKKVIVSNERVGWNYKKNGSFKGMCFALDTNTNKIRFRGISIVEKQVETEKRDSISGSLIRPNILYPPDYRALGLGYIAFGDVVFASRVGTDAPEECKSRWIIERNIKKSEKTEHMGNFAFSCPKGNIITHIYASSNEKTKLMGIIGLLCSDGYSGAIIGTSQDLIEFKYVSLVENLLSLSPPYFITSVNSGIPRNSNDKFLAKLETYVKYKNNGENSLFYKYISENKAFQRKKRLKTGEVNDGPFDTFCALIQTRLIKESKKLNKEGILNIGLGSSPKREELKGGNPIKSFGKIFVNQITFPQCQMVRAPLSTEIRETFTISCPEGSKFTKFIPIKSKINGESKITAFLIICDSNGIALVGYTSYEVDLDSFDSVPSEIKAYQEDLPMENLTEIDVSFDFKKTGLQGLDLHINDGRIIKYPKGVNKEEIKTLYTRKYIGDSLSMICFEFGEKSKEVTGFGAYFKSQGLYWESDYILPPTQFPFDKERPNYSSNISPIESSKFITNIGVHLIKDGNSVCSDNWVGLFKNENNNYLNFGFSCGLLTISELVMYFSDDLMEVVGIEGKCDELNSDKSFKVGKCDGKYKEAVDLKTSKVGEIDFGFSKKSNIFGFFSFSTINGEVISKFRSKLMEFEGAGSSLYWSSEINGDKMLTTICFNIDSETGKIKGIGVPKESNSIIWEKIEPAMEIETVIEGTKKTEKLERHYASEPIESRTVRGIPRVDSKIDLDSVKTLTLNELYGGFISHDKNVFASHCRKMVGLHKEDSKQTSIFCPKNHRIATIMLYLSSPSPDGIVVGMKIACHGQFENQRVTLEDSWTGMFQIGTITKYEYIQGTEPTVFRSLVFGLNNSDNIVYTFASDHSGRKYLEYNNENEIVSKMTEYRQDKYNHLRGLCFEMDFDNIHRIGFIIE</sequence>
<keyword evidence="2" id="KW-0812">Transmembrane</keyword>
<dbReference type="EMBL" id="JAWDEY010000012">
    <property type="protein sequence ID" value="KAK6589575.1"/>
    <property type="molecule type" value="Genomic_DNA"/>
</dbReference>
<reference evidence="3 4" key="1">
    <citation type="submission" date="2023-10" db="EMBL/GenBank/DDBJ databases">
        <title>Comparative genomics analysis reveals potential genetic determinants of host preference in Cryptosporidium xiaoi.</title>
        <authorList>
            <person name="Xiao L."/>
            <person name="Li J."/>
        </authorList>
    </citation>
    <scope>NUCLEOTIDE SEQUENCE [LARGE SCALE GENOMIC DNA]</scope>
    <source>
        <strain evidence="3 4">52996</strain>
    </source>
</reference>
<evidence type="ECO:0000256" key="1">
    <source>
        <dbReference type="SAM" id="MobiDB-lite"/>
    </source>
</evidence>
<gene>
    <name evidence="3" type="ORF">RS030_203139</name>
</gene>
<protein>
    <submittedName>
        <fullName evidence="3">Uncharacterized protein</fullName>
    </submittedName>
</protein>
<name>A0AAV9XXS2_9CRYT</name>